<dbReference type="EMBL" id="JACHHB010000004">
    <property type="protein sequence ID" value="MBB5172956.1"/>
    <property type="molecule type" value="Genomic_DNA"/>
</dbReference>
<evidence type="ECO:0000256" key="6">
    <source>
        <dbReference type="ARBA" id="ARBA00023136"/>
    </source>
</evidence>
<dbReference type="PANTHER" id="PTHR34582:SF6">
    <property type="entry name" value="UPF0702 TRANSMEMBRANE PROTEIN YCAP"/>
    <property type="match status" value="1"/>
</dbReference>
<accession>A0A840QNJ6</accession>
<keyword evidence="5 7" id="KW-1133">Transmembrane helix</keyword>
<organism evidence="9 10">
    <name type="scientific">Texcoconibacillus texcoconensis</name>
    <dbReference type="NCBI Taxonomy" id="1095777"/>
    <lineage>
        <taxon>Bacteria</taxon>
        <taxon>Bacillati</taxon>
        <taxon>Bacillota</taxon>
        <taxon>Bacilli</taxon>
        <taxon>Bacillales</taxon>
        <taxon>Bacillaceae</taxon>
        <taxon>Texcoconibacillus</taxon>
    </lineage>
</organism>
<evidence type="ECO:0000256" key="4">
    <source>
        <dbReference type="ARBA" id="ARBA00022692"/>
    </source>
</evidence>
<comment type="similarity">
    <text evidence="2">Belongs to the UPF0702 family.</text>
</comment>
<dbReference type="GO" id="GO:0005886">
    <property type="term" value="C:plasma membrane"/>
    <property type="evidence" value="ECO:0007669"/>
    <property type="project" value="UniProtKB-SubCell"/>
</dbReference>
<feature type="transmembrane region" description="Helical" evidence="7">
    <location>
        <begin position="39"/>
        <end position="57"/>
    </location>
</feature>
<comment type="caution">
    <text evidence="9">The sequence shown here is derived from an EMBL/GenBank/DDBJ whole genome shotgun (WGS) entry which is preliminary data.</text>
</comment>
<dbReference type="Gene3D" id="3.30.240.20">
    <property type="entry name" value="bsu07140 like domains"/>
    <property type="match status" value="2"/>
</dbReference>
<evidence type="ECO:0000256" key="5">
    <source>
        <dbReference type="ARBA" id="ARBA00022989"/>
    </source>
</evidence>
<keyword evidence="3" id="KW-1003">Cell membrane</keyword>
<keyword evidence="4 7" id="KW-0812">Transmembrane</keyword>
<protein>
    <submittedName>
        <fullName evidence="9">Uncharacterized membrane protein YcaP (DUF421 family)</fullName>
    </submittedName>
</protein>
<sequence>MLNTLQDLGTVFLRIITIFPLLLTITFVLGKRAINEMPIFDYLIIITLASITGADLADPSVKHIPTIGAIILIVCLQRIVNHLMIRYRKFGRLITFEPTVVVYQGEIIKKSLKKWHYSIDNLLQMLRENGAFHIEEVEVAIIEANGSLSVHKRQSHNQTSDIQPSENLISFPVILEGFIYEDVLNYLGVSKAWLRQELLKKGVIRTDDVFVAAVDQNLQLTISTNNSSEHIPPFFH</sequence>
<dbReference type="AlphaFoldDB" id="A0A840QNJ6"/>
<evidence type="ECO:0000256" key="2">
    <source>
        <dbReference type="ARBA" id="ARBA00006448"/>
    </source>
</evidence>
<keyword evidence="10" id="KW-1185">Reference proteome</keyword>
<dbReference type="InterPro" id="IPR007353">
    <property type="entry name" value="DUF421"/>
</dbReference>
<reference evidence="9 10" key="1">
    <citation type="submission" date="2020-08" db="EMBL/GenBank/DDBJ databases">
        <title>Genomic Encyclopedia of Type Strains, Phase IV (KMG-IV): sequencing the most valuable type-strain genomes for metagenomic binning, comparative biology and taxonomic classification.</title>
        <authorList>
            <person name="Goeker M."/>
        </authorList>
    </citation>
    <scope>NUCLEOTIDE SEQUENCE [LARGE SCALE GENOMIC DNA]</scope>
    <source>
        <strain evidence="9 10">DSM 24696</strain>
    </source>
</reference>
<evidence type="ECO:0000256" key="3">
    <source>
        <dbReference type="ARBA" id="ARBA00022475"/>
    </source>
</evidence>
<comment type="subcellular location">
    <subcellularLocation>
        <location evidence="1">Cell membrane</location>
        <topology evidence="1">Multi-pass membrane protein</topology>
    </subcellularLocation>
</comment>
<proteinExistence type="inferred from homology"/>
<dbReference type="Proteomes" id="UP000551878">
    <property type="component" value="Unassembled WGS sequence"/>
</dbReference>
<dbReference type="Pfam" id="PF04239">
    <property type="entry name" value="DUF421"/>
    <property type="match status" value="1"/>
</dbReference>
<feature type="transmembrane region" description="Helical" evidence="7">
    <location>
        <begin position="12"/>
        <end position="30"/>
    </location>
</feature>
<gene>
    <name evidence="9" type="ORF">HNQ41_001119</name>
</gene>
<feature type="transmembrane region" description="Helical" evidence="7">
    <location>
        <begin position="63"/>
        <end position="80"/>
    </location>
</feature>
<dbReference type="InterPro" id="IPR023090">
    <property type="entry name" value="UPF0702_alpha/beta_dom_sf"/>
</dbReference>
<evidence type="ECO:0000256" key="7">
    <source>
        <dbReference type="SAM" id="Phobius"/>
    </source>
</evidence>
<keyword evidence="6 7" id="KW-0472">Membrane</keyword>
<evidence type="ECO:0000313" key="10">
    <source>
        <dbReference type="Proteomes" id="UP000551878"/>
    </source>
</evidence>
<feature type="domain" description="YetF C-terminal" evidence="8">
    <location>
        <begin position="86"/>
        <end position="214"/>
    </location>
</feature>
<evidence type="ECO:0000259" key="8">
    <source>
        <dbReference type="Pfam" id="PF04239"/>
    </source>
</evidence>
<dbReference type="RefSeq" id="WP_184663412.1">
    <property type="nucleotide sequence ID" value="NZ_JACHHB010000004.1"/>
</dbReference>
<evidence type="ECO:0000256" key="1">
    <source>
        <dbReference type="ARBA" id="ARBA00004651"/>
    </source>
</evidence>
<evidence type="ECO:0000313" key="9">
    <source>
        <dbReference type="EMBL" id="MBB5172956.1"/>
    </source>
</evidence>
<dbReference type="PANTHER" id="PTHR34582">
    <property type="entry name" value="UPF0702 TRANSMEMBRANE PROTEIN YCAP"/>
    <property type="match status" value="1"/>
</dbReference>
<name>A0A840QNJ6_9BACI</name>